<evidence type="ECO:0000256" key="5">
    <source>
        <dbReference type="ARBA" id="ARBA00022989"/>
    </source>
</evidence>
<accession>A0ABV3R6M0</accession>
<keyword evidence="9" id="KW-0012">Acyltransferase</keyword>
<protein>
    <submittedName>
        <fullName evidence="9">Acyltransferase family protein</fullName>
    </submittedName>
</protein>
<feature type="domain" description="Acyltransferase 3" evidence="8">
    <location>
        <begin position="10"/>
        <end position="240"/>
    </location>
</feature>
<evidence type="ECO:0000256" key="3">
    <source>
        <dbReference type="ARBA" id="ARBA00022475"/>
    </source>
</evidence>
<feature type="transmembrane region" description="Helical" evidence="7">
    <location>
        <begin position="143"/>
        <end position="160"/>
    </location>
</feature>
<dbReference type="GO" id="GO:0016746">
    <property type="term" value="F:acyltransferase activity"/>
    <property type="evidence" value="ECO:0007669"/>
    <property type="project" value="UniProtKB-KW"/>
</dbReference>
<name>A0ABV3R6M0_9SPHN</name>
<keyword evidence="9" id="KW-0808">Transferase</keyword>
<gene>
    <name evidence="9" type="ORF">ABUH87_00860</name>
</gene>
<reference evidence="9 10" key="1">
    <citation type="submission" date="2024-06" db="EMBL/GenBank/DDBJ databases">
        <title>Novosphingobium rhizovicinus M1R2S20.</title>
        <authorList>
            <person name="Sun J.-Q."/>
        </authorList>
    </citation>
    <scope>NUCLEOTIDE SEQUENCE [LARGE SCALE GENOMIC DNA]</scope>
    <source>
        <strain evidence="9 10">M1R2S20</strain>
    </source>
</reference>
<feature type="transmembrane region" description="Helical" evidence="7">
    <location>
        <begin position="42"/>
        <end position="59"/>
    </location>
</feature>
<evidence type="ECO:0000259" key="8">
    <source>
        <dbReference type="Pfam" id="PF01757"/>
    </source>
</evidence>
<evidence type="ECO:0000256" key="2">
    <source>
        <dbReference type="ARBA" id="ARBA00007400"/>
    </source>
</evidence>
<evidence type="ECO:0000256" key="7">
    <source>
        <dbReference type="SAM" id="Phobius"/>
    </source>
</evidence>
<dbReference type="EMBL" id="JBFNXR010000012">
    <property type="protein sequence ID" value="MEW9853744.1"/>
    <property type="molecule type" value="Genomic_DNA"/>
</dbReference>
<dbReference type="RefSeq" id="WP_367767972.1">
    <property type="nucleotide sequence ID" value="NZ_JBFNXR010000012.1"/>
</dbReference>
<feature type="transmembrane region" description="Helical" evidence="7">
    <location>
        <begin position="220"/>
        <end position="242"/>
    </location>
</feature>
<keyword evidence="6 7" id="KW-0472">Membrane</keyword>
<comment type="caution">
    <text evidence="9">The sequence shown here is derived from an EMBL/GenBank/DDBJ whole genome shotgun (WGS) entry which is preliminary data.</text>
</comment>
<evidence type="ECO:0000256" key="4">
    <source>
        <dbReference type="ARBA" id="ARBA00022692"/>
    </source>
</evidence>
<dbReference type="InterPro" id="IPR002656">
    <property type="entry name" value="Acyl_transf_3_dom"/>
</dbReference>
<comment type="similarity">
    <text evidence="2">Belongs to the acyltransferase 3 family.</text>
</comment>
<keyword evidence="5 7" id="KW-1133">Transmembrane helix</keyword>
<evidence type="ECO:0000313" key="10">
    <source>
        <dbReference type="Proteomes" id="UP001556118"/>
    </source>
</evidence>
<dbReference type="Proteomes" id="UP001556118">
    <property type="component" value="Unassembled WGS sequence"/>
</dbReference>
<feature type="transmembrane region" description="Helical" evidence="7">
    <location>
        <begin position="166"/>
        <end position="183"/>
    </location>
</feature>
<evidence type="ECO:0000313" key="9">
    <source>
        <dbReference type="EMBL" id="MEW9853744.1"/>
    </source>
</evidence>
<dbReference type="Pfam" id="PF01757">
    <property type="entry name" value="Acyl_transf_3"/>
    <property type="match status" value="1"/>
</dbReference>
<organism evidence="9 10">
    <name type="scientific">Novosphingobium rhizovicinum</name>
    <dbReference type="NCBI Taxonomy" id="3228928"/>
    <lineage>
        <taxon>Bacteria</taxon>
        <taxon>Pseudomonadati</taxon>
        <taxon>Pseudomonadota</taxon>
        <taxon>Alphaproteobacteria</taxon>
        <taxon>Sphingomonadales</taxon>
        <taxon>Sphingomonadaceae</taxon>
        <taxon>Novosphingobium</taxon>
    </lineage>
</organism>
<sequence length="256" mass="28538">MPDVRAPRSQWVDIAKAISILLVVFHHSQYSFTPQMAHVDEVLLFFRMPLFFFASGLFLRKMMGYDLPGLLGRRIAPLLYLYVIWSLVKWGVVAGVPYLRGQPSDLSSLLRIFWEPQTTLWFIYALALYSLLAWLLRRLPELLVAVGALLVGGAALSVGPVTDGPFALRLARFFVWFWLGYVLRDQVAALVKRHFRWGFLVAIPLWGMACHFLIVSGANLHAWALPLTASALLAGLVLAAGLERSVLSAPLAAVHG</sequence>
<comment type="subcellular location">
    <subcellularLocation>
        <location evidence="1">Cell membrane</location>
        <topology evidence="1">Multi-pass membrane protein</topology>
    </subcellularLocation>
</comment>
<evidence type="ECO:0000256" key="6">
    <source>
        <dbReference type="ARBA" id="ARBA00023136"/>
    </source>
</evidence>
<evidence type="ECO:0000256" key="1">
    <source>
        <dbReference type="ARBA" id="ARBA00004651"/>
    </source>
</evidence>
<dbReference type="PANTHER" id="PTHR40074">
    <property type="entry name" value="O-ACETYLTRANSFERASE WECH"/>
    <property type="match status" value="1"/>
</dbReference>
<keyword evidence="10" id="KW-1185">Reference proteome</keyword>
<feature type="transmembrane region" description="Helical" evidence="7">
    <location>
        <begin position="119"/>
        <end position="136"/>
    </location>
</feature>
<proteinExistence type="inferred from homology"/>
<feature type="transmembrane region" description="Helical" evidence="7">
    <location>
        <begin position="195"/>
        <end position="214"/>
    </location>
</feature>
<keyword evidence="4 7" id="KW-0812">Transmembrane</keyword>
<dbReference type="PANTHER" id="PTHR40074:SF4">
    <property type="entry name" value="INNER MEMBRANE PROTEIN YCFT"/>
    <property type="match status" value="1"/>
</dbReference>
<feature type="transmembrane region" description="Helical" evidence="7">
    <location>
        <begin position="79"/>
        <end position="99"/>
    </location>
</feature>
<keyword evidence="3" id="KW-1003">Cell membrane</keyword>